<dbReference type="Gene3D" id="3.40.50.1910">
    <property type="match status" value="1"/>
</dbReference>
<dbReference type="Proteomes" id="UP000639772">
    <property type="component" value="Unassembled WGS sequence"/>
</dbReference>
<dbReference type="EMBL" id="JADCNM010000014">
    <property type="protein sequence ID" value="KAG0454439.1"/>
    <property type="molecule type" value="Genomic_DNA"/>
</dbReference>
<comment type="caution">
    <text evidence="2">The sequence shown here is derived from an EMBL/GenBank/DDBJ whole genome shotgun (WGS) entry which is preliminary data.</text>
</comment>
<dbReference type="OrthoDB" id="2228at2759"/>
<dbReference type="SUPFAM" id="SSF56815">
    <property type="entry name" value="Sec1/munc18-like (SM) proteins"/>
    <property type="match status" value="1"/>
</dbReference>
<dbReference type="Gene3D" id="1.25.40.60">
    <property type="match status" value="1"/>
</dbReference>
<sequence>MSMTDSDFSIAGDYKNFRQVTRDRLLYEMLQSAKAMGSKTRWKVLIMDKLTADYLKTDYLKLLKLYDQKLGIIELIIVRSQLELGPENVIYVQKHELMKDCGGTIVTMFLADMSGRPPFYKSSPVSIELNNLIRTDGTVLSCIGALSEINLEYFAIDSQGFTTDHERALEDLFGANAEISQRHIACIHSMAARITTVFASLREFPFVHYRASTSSLDVSTITTRCDLIPTKLAAAVWYFLMRYKATTPGFSQTETCDLLILDRSIDQIAPIIHEWTYEAMCYDLLNMVGNKYMKEVPTRMGSSSEKKEVLLEDNDPIWLELRHAHIADASERLHVKLTNFVARNKAAQIHHNSRDSGELSTSDLQKMVQALPQYTEQIDKLSLHVEIAGKINKVVRESGLRELGQLEQNLIFGDATTKDLINFLRTNLDVTLENKLRLLMLYAAINPEKFEGDKEKLTQLARLPPGDMKAVHNMMRYLTLSESKKPSGGLSLKFDACKKKLVARKDCCDEEETWLLSRFCPIIMELLEKLCKGELPKNEYQCMNDANRSCHATSNTGSAQTSHNQAAFFP</sequence>
<dbReference type="Gene3D" id="3.90.830.10">
    <property type="entry name" value="Syntaxin Binding Protein 1, Chain A, domain 2"/>
    <property type="match status" value="1"/>
</dbReference>
<proteinExistence type="inferred from homology"/>
<dbReference type="InterPro" id="IPR043127">
    <property type="entry name" value="Sec-1-like_dom3a"/>
</dbReference>
<dbReference type="InterPro" id="IPR036045">
    <property type="entry name" value="Sec1-like_sf"/>
</dbReference>
<name>A0A835PMJ9_VANPL</name>
<dbReference type="InterPro" id="IPR001619">
    <property type="entry name" value="Sec1-like"/>
</dbReference>
<dbReference type="PANTHER" id="PTHR11679">
    <property type="entry name" value="VESICLE PROTEIN SORTING-ASSOCIATED"/>
    <property type="match status" value="1"/>
</dbReference>
<protein>
    <submittedName>
        <fullName evidence="2">Uncharacterized protein</fullName>
    </submittedName>
</protein>
<accession>A0A835PMJ9</accession>
<gene>
    <name evidence="2" type="ORF">HPP92_025743</name>
</gene>
<dbReference type="InterPro" id="IPR027482">
    <property type="entry name" value="Sec1-like_dom2"/>
</dbReference>
<dbReference type="AlphaFoldDB" id="A0A835PMJ9"/>
<dbReference type="GO" id="GO:0016192">
    <property type="term" value="P:vesicle-mediated transport"/>
    <property type="evidence" value="ECO:0007669"/>
    <property type="project" value="InterPro"/>
</dbReference>
<reference evidence="2 3" key="1">
    <citation type="journal article" date="2020" name="Nat. Food">
        <title>A phased Vanilla planifolia genome enables genetic improvement of flavour and production.</title>
        <authorList>
            <person name="Hasing T."/>
            <person name="Tang H."/>
            <person name="Brym M."/>
            <person name="Khazi F."/>
            <person name="Huang T."/>
            <person name="Chambers A.H."/>
        </authorList>
    </citation>
    <scope>NUCLEOTIDE SEQUENCE [LARGE SCALE GENOMIC DNA]</scope>
    <source>
        <tissue evidence="2">Leaf</tissue>
    </source>
</reference>
<dbReference type="Pfam" id="PF00995">
    <property type="entry name" value="Sec1"/>
    <property type="match status" value="1"/>
</dbReference>
<evidence type="ECO:0000313" key="3">
    <source>
        <dbReference type="Proteomes" id="UP000639772"/>
    </source>
</evidence>
<organism evidence="2 3">
    <name type="scientific">Vanilla planifolia</name>
    <name type="common">Vanilla</name>
    <dbReference type="NCBI Taxonomy" id="51239"/>
    <lineage>
        <taxon>Eukaryota</taxon>
        <taxon>Viridiplantae</taxon>
        <taxon>Streptophyta</taxon>
        <taxon>Embryophyta</taxon>
        <taxon>Tracheophyta</taxon>
        <taxon>Spermatophyta</taxon>
        <taxon>Magnoliopsida</taxon>
        <taxon>Liliopsida</taxon>
        <taxon>Asparagales</taxon>
        <taxon>Orchidaceae</taxon>
        <taxon>Vanilloideae</taxon>
        <taxon>Vanilleae</taxon>
        <taxon>Vanilla</taxon>
    </lineage>
</organism>
<evidence type="ECO:0000313" key="2">
    <source>
        <dbReference type="EMBL" id="KAG0454439.1"/>
    </source>
</evidence>
<evidence type="ECO:0000256" key="1">
    <source>
        <dbReference type="ARBA" id="ARBA00009884"/>
    </source>
</evidence>
<comment type="similarity">
    <text evidence="1">Belongs to the STXBP/unc-18/SEC1 family.</text>
</comment>
<dbReference type="PIRSF" id="PIRSF005715">
    <property type="entry name" value="VPS45_Sec1"/>
    <property type="match status" value="1"/>
</dbReference>